<name>A0AAW1QWS6_9CHLO</name>
<dbReference type="Gene3D" id="1.25.10.10">
    <property type="entry name" value="Leucine-rich Repeat Variant"/>
    <property type="match status" value="1"/>
</dbReference>
<proteinExistence type="predicted"/>
<evidence type="ECO:0000313" key="2">
    <source>
        <dbReference type="Proteomes" id="UP001445335"/>
    </source>
</evidence>
<dbReference type="AlphaFoldDB" id="A0AAW1QWS6"/>
<dbReference type="SUPFAM" id="SSF48371">
    <property type="entry name" value="ARM repeat"/>
    <property type="match status" value="1"/>
</dbReference>
<accession>A0AAW1QWS6</accession>
<dbReference type="InterPro" id="IPR016024">
    <property type="entry name" value="ARM-type_fold"/>
</dbReference>
<organism evidence="1 2">
    <name type="scientific">Elliptochloris bilobata</name>
    <dbReference type="NCBI Taxonomy" id="381761"/>
    <lineage>
        <taxon>Eukaryota</taxon>
        <taxon>Viridiplantae</taxon>
        <taxon>Chlorophyta</taxon>
        <taxon>core chlorophytes</taxon>
        <taxon>Trebouxiophyceae</taxon>
        <taxon>Trebouxiophyceae incertae sedis</taxon>
        <taxon>Elliptochloris clade</taxon>
        <taxon>Elliptochloris</taxon>
    </lineage>
</organism>
<gene>
    <name evidence="1" type="ORF">WJX81_005921</name>
</gene>
<dbReference type="EMBL" id="JALJOU010000069">
    <property type="protein sequence ID" value="KAK9825916.1"/>
    <property type="molecule type" value="Genomic_DNA"/>
</dbReference>
<sequence length="127" mass="12657">MELREAAADGLCQLAAEPSARQSLADQGAIGGLAAALVGEGCPEVRVRILLALAMLIGGTPERARALADAPGAGAALMALVRAGDDEDCRQIAAGLVAELAKDSLAAAKMGTQLQASQAADGTAFLM</sequence>
<dbReference type="Proteomes" id="UP001445335">
    <property type="component" value="Unassembled WGS sequence"/>
</dbReference>
<evidence type="ECO:0000313" key="1">
    <source>
        <dbReference type="EMBL" id="KAK9825916.1"/>
    </source>
</evidence>
<keyword evidence="2" id="KW-1185">Reference proteome</keyword>
<reference evidence="1 2" key="1">
    <citation type="journal article" date="2024" name="Nat. Commun.">
        <title>Phylogenomics reveals the evolutionary origins of lichenization in chlorophyte algae.</title>
        <authorList>
            <person name="Puginier C."/>
            <person name="Libourel C."/>
            <person name="Otte J."/>
            <person name="Skaloud P."/>
            <person name="Haon M."/>
            <person name="Grisel S."/>
            <person name="Petersen M."/>
            <person name="Berrin J.G."/>
            <person name="Delaux P.M."/>
            <person name="Dal Grande F."/>
            <person name="Keller J."/>
        </authorList>
    </citation>
    <scope>NUCLEOTIDE SEQUENCE [LARGE SCALE GENOMIC DNA]</scope>
    <source>
        <strain evidence="1 2">SAG 245.80</strain>
    </source>
</reference>
<comment type="caution">
    <text evidence="1">The sequence shown here is derived from an EMBL/GenBank/DDBJ whole genome shotgun (WGS) entry which is preliminary data.</text>
</comment>
<dbReference type="InterPro" id="IPR011989">
    <property type="entry name" value="ARM-like"/>
</dbReference>
<protein>
    <submittedName>
        <fullName evidence="1">Uncharacterized protein</fullName>
    </submittedName>
</protein>